<organism evidence="3 4">
    <name type="scientific">Moniliophthora roreri</name>
    <name type="common">Frosty pod rot fungus</name>
    <name type="synonym">Monilia roreri</name>
    <dbReference type="NCBI Taxonomy" id="221103"/>
    <lineage>
        <taxon>Eukaryota</taxon>
        <taxon>Fungi</taxon>
        <taxon>Dikarya</taxon>
        <taxon>Basidiomycota</taxon>
        <taxon>Agaricomycotina</taxon>
        <taxon>Agaricomycetes</taxon>
        <taxon>Agaricomycetidae</taxon>
        <taxon>Agaricales</taxon>
        <taxon>Marasmiineae</taxon>
        <taxon>Marasmiaceae</taxon>
        <taxon>Moniliophthora</taxon>
    </lineage>
</organism>
<feature type="transmembrane region" description="Helical" evidence="2">
    <location>
        <begin position="287"/>
        <end position="309"/>
    </location>
</feature>
<feature type="transmembrane region" description="Helical" evidence="2">
    <location>
        <begin position="73"/>
        <end position="98"/>
    </location>
</feature>
<feature type="transmembrane region" description="Helical" evidence="2">
    <location>
        <begin position="262"/>
        <end position="281"/>
    </location>
</feature>
<dbReference type="eggNOG" id="ENOG502SJUV">
    <property type="taxonomic scope" value="Eukaryota"/>
</dbReference>
<keyword evidence="2" id="KW-0472">Membrane</keyword>
<keyword evidence="2" id="KW-1133">Transmembrane helix</keyword>
<accession>A0A0W0FS57</accession>
<dbReference type="PANTHER" id="PTHR42024">
    <property type="entry name" value="AMINO ACID PERMEASE_ SLC12A DOMAIN-CONTAINING PROTEIN"/>
    <property type="match status" value="1"/>
</dbReference>
<dbReference type="EMBL" id="LATX01001708">
    <property type="protein sequence ID" value="KTB39109.1"/>
    <property type="molecule type" value="Genomic_DNA"/>
</dbReference>
<proteinExistence type="predicted"/>
<dbReference type="PANTHER" id="PTHR42024:SF1">
    <property type="entry name" value="AMINO ACID PERMEASE_ SLC12A DOMAIN-CONTAINING PROTEIN"/>
    <property type="match status" value="1"/>
</dbReference>
<name>A0A0W0FS57_MONRR</name>
<gene>
    <name evidence="3" type="ORF">WG66_8367</name>
</gene>
<feature type="compositionally biased region" description="Polar residues" evidence="1">
    <location>
        <begin position="1"/>
        <end position="18"/>
    </location>
</feature>
<dbReference type="Proteomes" id="UP000054988">
    <property type="component" value="Unassembled WGS sequence"/>
</dbReference>
<evidence type="ECO:0000256" key="2">
    <source>
        <dbReference type="SAM" id="Phobius"/>
    </source>
</evidence>
<dbReference type="AlphaFoldDB" id="A0A0W0FS57"/>
<reference evidence="3 4" key="1">
    <citation type="submission" date="2015-12" db="EMBL/GenBank/DDBJ databases">
        <title>Draft genome sequence of Moniliophthora roreri, the causal agent of frosty pod rot of cacao.</title>
        <authorList>
            <person name="Aime M.C."/>
            <person name="Diaz-Valderrama J.R."/>
            <person name="Kijpornyongpan T."/>
            <person name="Phillips-Mora W."/>
        </authorList>
    </citation>
    <scope>NUCLEOTIDE SEQUENCE [LARGE SCALE GENOMIC DNA]</scope>
    <source>
        <strain evidence="3 4">MCA 2952</strain>
    </source>
</reference>
<evidence type="ECO:0000313" key="3">
    <source>
        <dbReference type="EMBL" id="KTB39109.1"/>
    </source>
</evidence>
<keyword evidence="2" id="KW-0812">Transmembrane</keyword>
<feature type="transmembrane region" description="Helical" evidence="2">
    <location>
        <begin position="180"/>
        <end position="201"/>
    </location>
</feature>
<feature type="transmembrane region" description="Helical" evidence="2">
    <location>
        <begin position="154"/>
        <end position="174"/>
    </location>
</feature>
<feature type="region of interest" description="Disordered" evidence="1">
    <location>
        <begin position="1"/>
        <end position="57"/>
    </location>
</feature>
<evidence type="ECO:0000313" key="4">
    <source>
        <dbReference type="Proteomes" id="UP000054988"/>
    </source>
</evidence>
<sequence>MNTGTSSTAVGSDDATSSGKERGKTESGTDFGTNSNEKGESDASGMTAVEPPEHQETSAASVELPPLHFNYRWWAVTLYILFLIFCNVIIPCVLFYPLHVYTRISDKELIGIGSAALGVSSCFDAPFRLYRLTRHRVTYGPLISDTWWHLDFTMWTYTLGLLVFAFPLAIAPAIAFYDFFLMSTMMLVGPVGLVFLLSLFAPRLPFLVSSDPKGEQMKPAVYYTLEDVGAVDFEGGREWRRNVQARYKVSPPFRSLMQIQTIYWTVMAAIYCGITAAVTWTTQLAWAFGWVLGQFFIWALFSGIGCYLISKWGLGREREWWNQMRNLNEKTSA</sequence>
<protein>
    <submittedName>
        <fullName evidence="3">Uncharacterized protein</fullName>
    </submittedName>
</protein>
<evidence type="ECO:0000256" key="1">
    <source>
        <dbReference type="SAM" id="MobiDB-lite"/>
    </source>
</evidence>
<comment type="caution">
    <text evidence="3">The sequence shown here is derived from an EMBL/GenBank/DDBJ whole genome shotgun (WGS) entry which is preliminary data.</text>
</comment>